<dbReference type="Gene3D" id="2.40.50.100">
    <property type="match status" value="1"/>
</dbReference>
<dbReference type="PANTHER" id="PTHR30158">
    <property type="entry name" value="ACRA/E-RELATED COMPONENT OF DRUG EFFLUX TRANSPORTER"/>
    <property type="match status" value="1"/>
</dbReference>
<dbReference type="InterPro" id="IPR058627">
    <property type="entry name" value="MdtA-like_C"/>
</dbReference>
<dbReference type="Pfam" id="PF25876">
    <property type="entry name" value="HH_MFP_RND"/>
    <property type="match status" value="1"/>
</dbReference>
<evidence type="ECO:0000256" key="1">
    <source>
        <dbReference type="ARBA" id="ARBA00004519"/>
    </source>
</evidence>
<evidence type="ECO:0000259" key="5">
    <source>
        <dbReference type="Pfam" id="PF25944"/>
    </source>
</evidence>
<evidence type="ECO:0000256" key="2">
    <source>
        <dbReference type="ARBA" id="ARBA00009477"/>
    </source>
</evidence>
<feature type="domain" description="Multidrug resistance protein MdtA-like beta-barrel" evidence="5">
    <location>
        <begin position="195"/>
        <end position="281"/>
    </location>
</feature>
<dbReference type="FunFam" id="2.40.420.20:FF:000001">
    <property type="entry name" value="Efflux RND transporter periplasmic adaptor subunit"/>
    <property type="match status" value="1"/>
</dbReference>
<dbReference type="Pfam" id="PF25944">
    <property type="entry name" value="Beta-barrel_RND"/>
    <property type="match status" value="1"/>
</dbReference>
<dbReference type="Pfam" id="PF25967">
    <property type="entry name" value="RND-MFP_C"/>
    <property type="match status" value="1"/>
</dbReference>
<dbReference type="NCBIfam" id="TIGR01730">
    <property type="entry name" value="RND_mfp"/>
    <property type="match status" value="1"/>
</dbReference>
<feature type="domain" description="Multidrug resistance protein MdtA-like C-terminal permuted SH3" evidence="6">
    <location>
        <begin position="289"/>
        <end position="348"/>
    </location>
</feature>
<dbReference type="AlphaFoldDB" id="A0A969WCD5"/>
<dbReference type="EMBL" id="JAAVXB010000008">
    <property type="protein sequence ID" value="NKF23515.1"/>
    <property type="molecule type" value="Genomic_DNA"/>
</dbReference>
<accession>A0A969WCD5</accession>
<reference evidence="7" key="1">
    <citation type="submission" date="2020-03" db="EMBL/GenBank/DDBJ databases">
        <title>Solimonas marina sp. nov., isolated from deep seawater of the Pacific Ocean.</title>
        <authorList>
            <person name="Liu X."/>
            <person name="Lai Q."/>
            <person name="Sun F."/>
            <person name="Gai Y."/>
            <person name="Li G."/>
            <person name="Shao Z."/>
        </authorList>
    </citation>
    <scope>NUCLEOTIDE SEQUENCE</scope>
    <source>
        <strain evidence="7">C16B3</strain>
    </source>
</reference>
<evidence type="ECO:0000259" key="6">
    <source>
        <dbReference type="Pfam" id="PF25967"/>
    </source>
</evidence>
<dbReference type="Gene3D" id="2.40.420.20">
    <property type="match status" value="1"/>
</dbReference>
<evidence type="ECO:0000313" key="8">
    <source>
        <dbReference type="Proteomes" id="UP000653472"/>
    </source>
</evidence>
<comment type="similarity">
    <text evidence="2">Belongs to the membrane fusion protein (MFP) (TC 8.A.1) family.</text>
</comment>
<evidence type="ECO:0000259" key="4">
    <source>
        <dbReference type="Pfam" id="PF25917"/>
    </source>
</evidence>
<dbReference type="InterPro" id="IPR058624">
    <property type="entry name" value="MdtA-like_HH"/>
</dbReference>
<evidence type="ECO:0000313" key="7">
    <source>
        <dbReference type="EMBL" id="NKF23515.1"/>
    </source>
</evidence>
<sequence>MALAVAVLAACSSEQAPQSHKAVVGVQTIKTQSMSMDETMPGRTVAYQVSDVRPQVSGIIQKRLFTEGQDVKAGQVLYQIDPATYRAAYDSARGDLAQAQAAVLAAKPKAERYENLAKLDAISQQDKDDALATLKQDEAAVIAAQAALETAKINLDYTQVKAPINGRIGTSTYTPGALVTADQDTALTTIQQLDPIYVDVTQSSAQLLKLRKQLAAGQLQAVNGKAKVTLELEDGSTYAHDGTLEFIGTAVDTGTGNVTLRAVIPNPDKLLLPGMYVRAVLPMAVNNAAIVVPQTAVSRNTKGQATVLVVGSDGKVEQRVIDADRAIKDQWLVDSGLKAGDKLIVRGGSKVTVGEAVSAEEVDAGATPAAASAKAAAKAD</sequence>
<dbReference type="GO" id="GO:0005886">
    <property type="term" value="C:plasma membrane"/>
    <property type="evidence" value="ECO:0007669"/>
    <property type="project" value="UniProtKB-SubCell"/>
</dbReference>
<dbReference type="GO" id="GO:0022857">
    <property type="term" value="F:transmembrane transporter activity"/>
    <property type="evidence" value="ECO:0007669"/>
    <property type="project" value="InterPro"/>
</dbReference>
<evidence type="ECO:0000259" key="3">
    <source>
        <dbReference type="Pfam" id="PF25876"/>
    </source>
</evidence>
<protein>
    <submittedName>
        <fullName evidence="7">Efflux RND transporter periplasmic adaptor subunit</fullName>
    </submittedName>
</protein>
<dbReference type="Pfam" id="PF25917">
    <property type="entry name" value="BSH_RND"/>
    <property type="match status" value="1"/>
</dbReference>
<dbReference type="PANTHER" id="PTHR30158:SF3">
    <property type="entry name" value="MULTIDRUG EFFLUX PUMP SUBUNIT ACRA-RELATED"/>
    <property type="match status" value="1"/>
</dbReference>
<dbReference type="SUPFAM" id="SSF111369">
    <property type="entry name" value="HlyD-like secretion proteins"/>
    <property type="match status" value="1"/>
</dbReference>
<dbReference type="Gene3D" id="2.40.30.170">
    <property type="match status" value="1"/>
</dbReference>
<keyword evidence="8" id="KW-1185">Reference proteome</keyword>
<gene>
    <name evidence="7" type="ORF">G7Y82_14440</name>
</gene>
<name>A0A969WCD5_9GAMM</name>
<dbReference type="GO" id="GO:0046677">
    <property type="term" value="P:response to antibiotic"/>
    <property type="evidence" value="ECO:0007669"/>
    <property type="project" value="TreeGrafter"/>
</dbReference>
<organism evidence="7 8">
    <name type="scientific">Solimonas marina</name>
    <dbReference type="NCBI Taxonomy" id="2714601"/>
    <lineage>
        <taxon>Bacteria</taxon>
        <taxon>Pseudomonadati</taxon>
        <taxon>Pseudomonadota</taxon>
        <taxon>Gammaproteobacteria</taxon>
        <taxon>Nevskiales</taxon>
        <taxon>Nevskiaceae</taxon>
        <taxon>Solimonas</taxon>
    </lineage>
</organism>
<dbReference type="Gene3D" id="1.10.287.470">
    <property type="entry name" value="Helix hairpin bin"/>
    <property type="match status" value="1"/>
</dbReference>
<feature type="domain" description="Multidrug resistance protein MdtA-like barrel-sandwich hybrid" evidence="4">
    <location>
        <begin position="50"/>
        <end position="191"/>
    </location>
</feature>
<dbReference type="InterPro" id="IPR058625">
    <property type="entry name" value="MdtA-like_BSH"/>
</dbReference>
<comment type="subcellular location">
    <subcellularLocation>
        <location evidence="1">Cell inner membrane</location>
        <topology evidence="1">Lipid-anchor</topology>
    </subcellularLocation>
</comment>
<dbReference type="InterPro" id="IPR058626">
    <property type="entry name" value="MdtA-like_b-barrel"/>
</dbReference>
<proteinExistence type="inferred from homology"/>
<dbReference type="Proteomes" id="UP000653472">
    <property type="component" value="Unassembled WGS sequence"/>
</dbReference>
<feature type="domain" description="Multidrug resistance protein MdtA-like alpha-helical hairpin" evidence="3">
    <location>
        <begin position="89"/>
        <end position="158"/>
    </location>
</feature>
<comment type="caution">
    <text evidence="7">The sequence shown here is derived from an EMBL/GenBank/DDBJ whole genome shotgun (WGS) entry which is preliminary data.</text>
</comment>
<dbReference type="InterPro" id="IPR006143">
    <property type="entry name" value="RND_pump_MFP"/>
</dbReference>